<organism evidence="2">
    <name type="scientific">marine sediment metagenome</name>
    <dbReference type="NCBI Taxonomy" id="412755"/>
    <lineage>
        <taxon>unclassified sequences</taxon>
        <taxon>metagenomes</taxon>
        <taxon>ecological metagenomes</taxon>
    </lineage>
</organism>
<accession>X0TFX5</accession>
<comment type="caution">
    <text evidence="2">The sequence shown here is derived from an EMBL/GenBank/DDBJ whole genome shotgun (WGS) entry which is preliminary data.</text>
</comment>
<evidence type="ECO:0000259" key="1">
    <source>
        <dbReference type="Pfam" id="PF07883"/>
    </source>
</evidence>
<gene>
    <name evidence="2" type="ORF">S01H1_30699</name>
</gene>
<dbReference type="CDD" id="cd02230">
    <property type="entry name" value="cupin_HP0902-like"/>
    <property type="match status" value="1"/>
</dbReference>
<dbReference type="SUPFAM" id="SSF51182">
    <property type="entry name" value="RmlC-like cupins"/>
    <property type="match status" value="1"/>
</dbReference>
<proteinExistence type="predicted"/>
<dbReference type="EMBL" id="BARS01018911">
    <property type="protein sequence ID" value="GAF86231.1"/>
    <property type="molecule type" value="Genomic_DNA"/>
</dbReference>
<dbReference type="PANTHER" id="PTHR37694">
    <property type="entry name" value="SLR8022 PROTEIN"/>
    <property type="match status" value="1"/>
</dbReference>
<dbReference type="AlphaFoldDB" id="X0TFX5"/>
<dbReference type="InterPro" id="IPR013096">
    <property type="entry name" value="Cupin_2"/>
</dbReference>
<sequence length="92" mass="10306">MDVKYLSENPEILDLDSLLDYQEGAVVSRMLLNKKIGTVTLFSFDKGEGLSEHTTPFDALVYVLEGKVEIIISKKPYILEKGQMITMPANDP</sequence>
<feature type="non-terminal residue" evidence="2">
    <location>
        <position position="92"/>
    </location>
</feature>
<protein>
    <recommendedName>
        <fullName evidence="1">Cupin type-2 domain-containing protein</fullName>
    </recommendedName>
</protein>
<reference evidence="2" key="1">
    <citation type="journal article" date="2014" name="Front. Microbiol.">
        <title>High frequency of phylogenetically diverse reductive dehalogenase-homologous genes in deep subseafloor sedimentary metagenomes.</title>
        <authorList>
            <person name="Kawai M."/>
            <person name="Futagami T."/>
            <person name="Toyoda A."/>
            <person name="Takaki Y."/>
            <person name="Nishi S."/>
            <person name="Hori S."/>
            <person name="Arai W."/>
            <person name="Tsubouchi T."/>
            <person name="Morono Y."/>
            <person name="Uchiyama I."/>
            <person name="Ito T."/>
            <person name="Fujiyama A."/>
            <person name="Inagaki F."/>
            <person name="Takami H."/>
        </authorList>
    </citation>
    <scope>NUCLEOTIDE SEQUENCE</scope>
    <source>
        <strain evidence="2">Expedition CK06-06</strain>
    </source>
</reference>
<dbReference type="InterPro" id="IPR014710">
    <property type="entry name" value="RmlC-like_jellyroll"/>
</dbReference>
<dbReference type="InterPro" id="IPR011051">
    <property type="entry name" value="RmlC_Cupin_sf"/>
</dbReference>
<name>X0TFX5_9ZZZZ</name>
<evidence type="ECO:0000313" key="2">
    <source>
        <dbReference type="EMBL" id="GAF86231.1"/>
    </source>
</evidence>
<dbReference type="PANTHER" id="PTHR37694:SF1">
    <property type="entry name" value="SLR8022 PROTEIN"/>
    <property type="match status" value="1"/>
</dbReference>
<dbReference type="Gene3D" id="2.60.120.10">
    <property type="entry name" value="Jelly Rolls"/>
    <property type="match status" value="1"/>
</dbReference>
<dbReference type="Pfam" id="PF07883">
    <property type="entry name" value="Cupin_2"/>
    <property type="match status" value="1"/>
</dbReference>
<feature type="domain" description="Cupin type-2" evidence="1">
    <location>
        <begin position="41"/>
        <end position="92"/>
    </location>
</feature>